<gene>
    <name evidence="2" type="ORF">ILEXP_LOCUS57875</name>
</gene>
<feature type="region of interest" description="Disordered" evidence="1">
    <location>
        <begin position="107"/>
        <end position="146"/>
    </location>
</feature>
<feature type="compositionally biased region" description="Low complexity" evidence="1">
    <location>
        <begin position="127"/>
        <end position="145"/>
    </location>
</feature>
<comment type="caution">
    <text evidence="2">The sequence shown here is derived from an EMBL/GenBank/DDBJ whole genome shotgun (WGS) entry which is preliminary data.</text>
</comment>
<evidence type="ECO:0000313" key="2">
    <source>
        <dbReference type="EMBL" id="CAK9187342.1"/>
    </source>
</evidence>
<protein>
    <submittedName>
        <fullName evidence="2">Uncharacterized protein</fullName>
    </submittedName>
</protein>
<proteinExistence type="predicted"/>
<feature type="region of interest" description="Disordered" evidence="1">
    <location>
        <begin position="1"/>
        <end position="25"/>
    </location>
</feature>
<name>A0ABC8V3F4_9AQUA</name>
<accession>A0ABC8V3F4</accession>
<dbReference type="AlphaFoldDB" id="A0ABC8V3F4"/>
<feature type="non-terminal residue" evidence="2">
    <location>
        <position position="1"/>
    </location>
</feature>
<feature type="region of interest" description="Disordered" evidence="1">
    <location>
        <begin position="57"/>
        <end position="77"/>
    </location>
</feature>
<reference evidence="2 3" key="1">
    <citation type="submission" date="2024-02" db="EMBL/GenBank/DDBJ databases">
        <authorList>
            <person name="Vignale AGUSTIN F."/>
            <person name="Sosa J E."/>
            <person name="Modenutti C."/>
        </authorList>
    </citation>
    <scope>NUCLEOTIDE SEQUENCE [LARGE SCALE GENOMIC DNA]</scope>
</reference>
<dbReference type="Proteomes" id="UP001642360">
    <property type="component" value="Unassembled WGS sequence"/>
</dbReference>
<keyword evidence="3" id="KW-1185">Reference proteome</keyword>
<organism evidence="2 3">
    <name type="scientific">Ilex paraguariensis</name>
    <name type="common">yerba mate</name>
    <dbReference type="NCBI Taxonomy" id="185542"/>
    <lineage>
        <taxon>Eukaryota</taxon>
        <taxon>Viridiplantae</taxon>
        <taxon>Streptophyta</taxon>
        <taxon>Embryophyta</taxon>
        <taxon>Tracheophyta</taxon>
        <taxon>Spermatophyta</taxon>
        <taxon>Magnoliopsida</taxon>
        <taxon>eudicotyledons</taxon>
        <taxon>Gunneridae</taxon>
        <taxon>Pentapetalae</taxon>
        <taxon>asterids</taxon>
        <taxon>campanulids</taxon>
        <taxon>Aquifoliales</taxon>
        <taxon>Aquifoliaceae</taxon>
        <taxon>Ilex</taxon>
    </lineage>
</organism>
<evidence type="ECO:0000256" key="1">
    <source>
        <dbReference type="SAM" id="MobiDB-lite"/>
    </source>
</evidence>
<sequence length="290" mass="31302">TKRGPSPAAALEAGRQPTEPKRPKKRTGLLNRALSAAGYSWADYKCGRCERSACEDSGTSRRCAATPGGSATSDAAHATPAHPLLSTATDAGTAGASSAVHAAAIRGDTGGSASQRRAASRYDGRADSTLAAATPAAARSSGRPAPVKHTLVHRPADFSHPRPRLFDMALFDTTMLRHLHSLHYFLSRSLPRARSLGGEYLWRRPVRCKCNETTVPLNNSSHHTRATVLGFSQMELGGDLAKSGQPNFCWAMSVQLYRHNLFYTLRAPNYLESDREIVVDSRATQPEFPH</sequence>
<evidence type="ECO:0000313" key="3">
    <source>
        <dbReference type="Proteomes" id="UP001642360"/>
    </source>
</evidence>
<dbReference type="EMBL" id="CAUOFW020009937">
    <property type="protein sequence ID" value="CAK9187342.1"/>
    <property type="molecule type" value="Genomic_DNA"/>
</dbReference>